<feature type="compositionally biased region" description="Basic residues" evidence="1">
    <location>
        <begin position="1003"/>
        <end position="1012"/>
    </location>
</feature>
<dbReference type="InterPro" id="IPR052145">
    <property type="entry name" value="Mediator/Homeobox_domain"/>
</dbReference>
<dbReference type="OrthoDB" id="6369020at2759"/>
<feature type="transmembrane region" description="Helical" evidence="2">
    <location>
        <begin position="240"/>
        <end position="268"/>
    </location>
</feature>
<dbReference type="STRING" id="35525.A0A0P5ZV25"/>
<proteinExistence type="predicted"/>
<dbReference type="Proteomes" id="UP000076858">
    <property type="component" value="Unassembled WGS sequence"/>
</dbReference>
<name>A0A0P5ZV25_9CRUS</name>
<feature type="region of interest" description="Disordered" evidence="1">
    <location>
        <begin position="290"/>
        <end position="327"/>
    </location>
</feature>
<comment type="caution">
    <text evidence="3">The sequence shown here is derived from an EMBL/GenBank/DDBJ whole genome shotgun (WGS) entry which is preliminary data.</text>
</comment>
<feature type="transmembrane region" description="Helical" evidence="2">
    <location>
        <begin position="418"/>
        <end position="444"/>
    </location>
</feature>
<feature type="transmembrane region" description="Helical" evidence="2">
    <location>
        <begin position="41"/>
        <end position="66"/>
    </location>
</feature>
<feature type="compositionally biased region" description="Low complexity" evidence="1">
    <location>
        <begin position="298"/>
        <end position="317"/>
    </location>
</feature>
<reference evidence="3 4" key="1">
    <citation type="submission" date="2016-03" db="EMBL/GenBank/DDBJ databases">
        <title>EvidentialGene: Evidence-directed Construction of Genes on Genomes.</title>
        <authorList>
            <person name="Gilbert D.G."/>
            <person name="Choi J.-H."/>
            <person name="Mockaitis K."/>
            <person name="Colbourne J."/>
            <person name="Pfrender M."/>
        </authorList>
    </citation>
    <scope>NUCLEOTIDE SEQUENCE [LARGE SCALE GENOMIC DNA]</scope>
    <source>
        <strain evidence="3 4">Xinb3</strain>
        <tissue evidence="3">Complete organism</tissue>
    </source>
</reference>
<evidence type="ECO:0000256" key="2">
    <source>
        <dbReference type="SAM" id="Phobius"/>
    </source>
</evidence>
<feature type="region of interest" description="Disordered" evidence="1">
    <location>
        <begin position="746"/>
        <end position="772"/>
    </location>
</feature>
<sequence length="1099" mass="118912">MDGSTAIWLGLTLAAPLTLVPEIALLRLMHSRRAAWHPLDVLLVALLVGQLCCTLVTLGLSATALAQTAGLLPGHGTPSMVEGESTSPFVALELLHHHRTPLCAALISFWAAAHTLHAATLTSMAVDRAMTIRWSYKYRLSVRRTQIRYHVVVLAVVSLLVGVATLFASGIGTSSSASSLSFLATPRPLPTTTVAAATTLPPALLNDTMTDSAFIAEAAVMAMEANYCSFLPYTFDSRFALFWLCLHGVLFLTTLTAGAIVFVTSVMLRCSNGFSGRLGLAGGSGSDMRTLGNASDGSSATLPLPTTTSSSSSALPTLPAPPPPPRYTPGPVACLSAGNVGQHGTAKVSPTPQLTRSSHPNFMFGSTDKNFMNLLHHHESGGMLADHHKTGTADFCAATVGGGCCGGGSWNRQRHSTVAAVLIVAYFTHHLPLLVLTTLGTFFVDILPAGWPFSALILGLSLFSGLLFMAVLVFIDPVLYAWMVDSLRPASRRIGGDRHRHLNHHHHQHHQRSPVTSESATLEPNLIAPMKLDDDTRYRMSQIYSQEPTEAKFPLTNGSLFVHLMNPSSGDGKRGNRRPSRMGVSAYDHRPAQQRGVSVASSNAVMAAQQPHIAQVVYPEAIKPPLMTFMSRARILSMTSTIDSFKSQTNADGNSSSSRQQQQQQQQQQMEPFYNDPLSIGAPPSFADAEEQIADAPVHHAPVTTLSKFKSHEPIYASLSETLSSSHTLDSVEGPAALDDELRAREMDEDDDDEEDEGSATESAGDDFEFHNIRTSRQTLIAPQMNTNGSAAASATPEVVFGLEDLRPRSRVARSATYRILCNGLDVKSAGKHDINNTVENAVLAATSESQHGIVTCVTIQIGQKELQPKAFGDSSSSLRRSKLLTSLSMNDIDVLGESQEDELCGRLDCGDGISKFDVCPPMRSDSLFSLYVDASEPSQSSPESSLSSPFKETNQSLMCSAIELSNQLANYESQARRPALRHHLQQQQQHQHQHPPPPMVNLRKKSSHRSRAAVLKRFQQREMSWPGQVNGSHQSGAPLKTGSVVSIAALKAALTQSPTSHYLDNGDVYYPQRQQVHKQQQQQQQQQQSKTVFVSDYI</sequence>
<feature type="compositionally biased region" description="Polar residues" evidence="1">
    <location>
        <begin position="645"/>
        <end position="659"/>
    </location>
</feature>
<evidence type="ECO:0000256" key="1">
    <source>
        <dbReference type="SAM" id="MobiDB-lite"/>
    </source>
</evidence>
<organism evidence="3 4">
    <name type="scientific">Daphnia magna</name>
    <dbReference type="NCBI Taxonomy" id="35525"/>
    <lineage>
        <taxon>Eukaryota</taxon>
        <taxon>Metazoa</taxon>
        <taxon>Ecdysozoa</taxon>
        <taxon>Arthropoda</taxon>
        <taxon>Crustacea</taxon>
        <taxon>Branchiopoda</taxon>
        <taxon>Diplostraca</taxon>
        <taxon>Cladocera</taxon>
        <taxon>Anomopoda</taxon>
        <taxon>Daphniidae</taxon>
        <taxon>Daphnia</taxon>
    </lineage>
</organism>
<protein>
    <submittedName>
        <fullName evidence="3">Uncharacterized protein</fullName>
    </submittedName>
</protein>
<feature type="transmembrane region" description="Helical" evidence="2">
    <location>
        <begin position="147"/>
        <end position="171"/>
    </location>
</feature>
<keyword evidence="2" id="KW-1133">Transmembrane helix</keyword>
<feature type="compositionally biased region" description="Low complexity" evidence="1">
    <location>
        <begin position="1074"/>
        <end position="1089"/>
    </location>
</feature>
<dbReference type="SUPFAM" id="SSF81321">
    <property type="entry name" value="Family A G protein-coupled receptor-like"/>
    <property type="match status" value="1"/>
</dbReference>
<feature type="region of interest" description="Disordered" evidence="1">
    <location>
        <begin position="1074"/>
        <end position="1099"/>
    </location>
</feature>
<keyword evidence="2" id="KW-0812">Transmembrane</keyword>
<dbReference type="Gene3D" id="1.20.1070.10">
    <property type="entry name" value="Rhodopsin 7-helix transmembrane proteins"/>
    <property type="match status" value="1"/>
</dbReference>
<accession>A0A0P5ZV25</accession>
<feature type="region of interest" description="Disordered" evidence="1">
    <location>
        <begin position="567"/>
        <end position="592"/>
    </location>
</feature>
<feature type="region of interest" description="Disordered" evidence="1">
    <location>
        <begin position="645"/>
        <end position="684"/>
    </location>
</feature>
<evidence type="ECO:0000313" key="3">
    <source>
        <dbReference type="EMBL" id="KZS09519.1"/>
    </source>
</evidence>
<gene>
    <name evidence="3" type="ORF">APZ42_026330</name>
</gene>
<feature type="compositionally biased region" description="Low complexity" evidence="1">
    <location>
        <begin position="660"/>
        <end position="669"/>
    </location>
</feature>
<dbReference type="AlphaFoldDB" id="A0A0P5ZV25"/>
<keyword evidence="4" id="KW-1185">Reference proteome</keyword>
<feature type="compositionally biased region" description="Basic residues" evidence="1">
    <location>
        <begin position="498"/>
        <end position="512"/>
    </location>
</feature>
<evidence type="ECO:0000313" key="4">
    <source>
        <dbReference type="Proteomes" id="UP000076858"/>
    </source>
</evidence>
<feature type="compositionally biased region" description="Pro residues" evidence="1">
    <location>
        <begin position="318"/>
        <end position="327"/>
    </location>
</feature>
<feature type="region of interest" description="Disordered" evidence="1">
    <location>
        <begin position="495"/>
        <end position="520"/>
    </location>
</feature>
<feature type="transmembrane region" description="Helical" evidence="2">
    <location>
        <begin position="104"/>
        <end position="126"/>
    </location>
</feature>
<feature type="transmembrane region" description="Helical" evidence="2">
    <location>
        <begin position="456"/>
        <end position="483"/>
    </location>
</feature>
<feature type="transmembrane region" description="Helical" evidence="2">
    <location>
        <begin position="6"/>
        <end position="29"/>
    </location>
</feature>
<dbReference type="PANTHER" id="PTHR24330:SF19">
    <property type="entry name" value="MEDIATOR OF RNA POLYMERASE II TRANSCRIPTION SUBUNIT 29"/>
    <property type="match status" value="1"/>
</dbReference>
<dbReference type="PANTHER" id="PTHR24330">
    <property type="entry name" value="HOMEOBOX PROTEIN BARH-LIKE"/>
    <property type="match status" value="1"/>
</dbReference>
<feature type="compositionally biased region" description="Acidic residues" evidence="1">
    <location>
        <begin position="747"/>
        <end position="767"/>
    </location>
</feature>
<dbReference type="EMBL" id="LRGB01002066">
    <property type="protein sequence ID" value="KZS09519.1"/>
    <property type="molecule type" value="Genomic_DNA"/>
</dbReference>
<feature type="region of interest" description="Disordered" evidence="1">
    <location>
        <begin position="973"/>
        <end position="1013"/>
    </location>
</feature>
<keyword evidence="2" id="KW-0472">Membrane</keyword>